<keyword evidence="4 7" id="KW-1133">Transmembrane helix</keyword>
<evidence type="ECO:0000256" key="5">
    <source>
        <dbReference type="ARBA" id="ARBA00023136"/>
    </source>
</evidence>
<keyword evidence="2" id="KW-1003">Cell membrane</keyword>
<dbReference type="PANTHER" id="PTHR30572:SF4">
    <property type="entry name" value="ABC TRANSPORTER PERMEASE YTRF"/>
    <property type="match status" value="1"/>
</dbReference>
<dbReference type="Pfam" id="PF02687">
    <property type="entry name" value="FtsX"/>
    <property type="match status" value="2"/>
</dbReference>
<evidence type="ECO:0000256" key="4">
    <source>
        <dbReference type="ARBA" id="ARBA00022989"/>
    </source>
</evidence>
<evidence type="ECO:0000256" key="3">
    <source>
        <dbReference type="ARBA" id="ARBA00022692"/>
    </source>
</evidence>
<keyword evidence="3 7" id="KW-0812">Transmembrane</keyword>
<feature type="transmembrane region" description="Helical" evidence="7">
    <location>
        <begin position="258"/>
        <end position="278"/>
    </location>
</feature>
<comment type="similarity">
    <text evidence="6">Belongs to the ABC-4 integral membrane protein family.</text>
</comment>
<evidence type="ECO:0000256" key="6">
    <source>
        <dbReference type="ARBA" id="ARBA00038076"/>
    </source>
</evidence>
<dbReference type="AlphaFoldDB" id="A0A9D1NV40"/>
<feature type="domain" description="ABC3 transporter permease C-terminal" evidence="8">
    <location>
        <begin position="265"/>
        <end position="390"/>
    </location>
</feature>
<reference evidence="9" key="2">
    <citation type="journal article" date="2021" name="PeerJ">
        <title>Extensive microbial diversity within the chicken gut microbiome revealed by metagenomics and culture.</title>
        <authorList>
            <person name="Gilroy R."/>
            <person name="Ravi A."/>
            <person name="Getino M."/>
            <person name="Pursley I."/>
            <person name="Horton D.L."/>
            <person name="Alikhan N.F."/>
            <person name="Baker D."/>
            <person name="Gharbi K."/>
            <person name="Hall N."/>
            <person name="Watson M."/>
            <person name="Adriaenssens E.M."/>
            <person name="Foster-Nyarko E."/>
            <person name="Jarju S."/>
            <person name="Secka A."/>
            <person name="Antonio M."/>
            <person name="Oren A."/>
            <person name="Chaudhuri R.R."/>
            <person name="La Ragione R."/>
            <person name="Hildebrand F."/>
            <person name="Pallen M.J."/>
        </authorList>
    </citation>
    <scope>NUCLEOTIDE SEQUENCE</scope>
    <source>
        <strain evidence="9">ChiBcec2-4451</strain>
    </source>
</reference>
<feature type="transmembrane region" description="Helical" evidence="7">
    <location>
        <begin position="26"/>
        <end position="46"/>
    </location>
</feature>
<evidence type="ECO:0000256" key="1">
    <source>
        <dbReference type="ARBA" id="ARBA00004651"/>
    </source>
</evidence>
<evidence type="ECO:0000313" key="9">
    <source>
        <dbReference type="EMBL" id="HIV13457.1"/>
    </source>
</evidence>
<accession>A0A9D1NV40</accession>
<gene>
    <name evidence="9" type="ORF">IAA63_10015</name>
</gene>
<dbReference type="InterPro" id="IPR003838">
    <property type="entry name" value="ABC3_permease_C"/>
</dbReference>
<keyword evidence="5 7" id="KW-0472">Membrane</keyword>
<feature type="transmembrane region" description="Helical" evidence="7">
    <location>
        <begin position="318"/>
        <end position="341"/>
    </location>
</feature>
<dbReference type="PANTHER" id="PTHR30572">
    <property type="entry name" value="MEMBRANE COMPONENT OF TRANSPORTER-RELATED"/>
    <property type="match status" value="1"/>
</dbReference>
<dbReference type="EMBL" id="DVON01000208">
    <property type="protein sequence ID" value="HIV13457.1"/>
    <property type="molecule type" value="Genomic_DNA"/>
</dbReference>
<dbReference type="Proteomes" id="UP000886723">
    <property type="component" value="Unassembled WGS sequence"/>
</dbReference>
<comment type="caution">
    <text evidence="9">The sequence shown here is derived from an EMBL/GenBank/DDBJ whole genome shotgun (WGS) entry which is preliminary data.</text>
</comment>
<feature type="transmembrane region" description="Helical" evidence="7">
    <location>
        <begin position="774"/>
        <end position="800"/>
    </location>
</feature>
<name>A0A9D1NV40_9FIRM</name>
<organism evidence="9 10">
    <name type="scientific">Candidatus Pullilachnospira stercoravium</name>
    <dbReference type="NCBI Taxonomy" id="2840913"/>
    <lineage>
        <taxon>Bacteria</taxon>
        <taxon>Bacillati</taxon>
        <taxon>Bacillota</taxon>
        <taxon>Clostridia</taxon>
        <taxon>Lachnospirales</taxon>
        <taxon>Lachnospiraceae</taxon>
        <taxon>Lachnospiraceae incertae sedis</taxon>
        <taxon>Candidatus Pullilachnospira</taxon>
    </lineage>
</organism>
<feature type="transmembrane region" description="Helical" evidence="7">
    <location>
        <begin position="820"/>
        <end position="840"/>
    </location>
</feature>
<evidence type="ECO:0000313" key="10">
    <source>
        <dbReference type="Proteomes" id="UP000886723"/>
    </source>
</evidence>
<proteinExistence type="inferred from homology"/>
<feature type="domain" description="ABC3 transporter permease C-terminal" evidence="8">
    <location>
        <begin position="731"/>
        <end position="846"/>
    </location>
</feature>
<protein>
    <submittedName>
        <fullName evidence="9">ABC transporter permease</fullName>
    </submittedName>
</protein>
<feature type="transmembrane region" description="Helical" evidence="7">
    <location>
        <begin position="726"/>
        <end position="753"/>
    </location>
</feature>
<sequence>MRNNNGAIIRQLAERNGQANRGRNRILTGAAAFAVLMLTAVFGLALGKIEADRLLYTRSLGTAAYTVLERSTPRQKETIDSLPYIRSTGERVTVGETEDFFCRVLDAEAWEVMQAPAYTDIGGRYPREKEEVMLPVRALQSMGITDWQEGMEIPLEITLEEGGGVYRANFRLSGWYTEYVDPVNGRPDGYFSREFLDSLKQKARIMDQHTELLIQQKDSITEEDIEELLYGDVEMRDESQQFFGGNSMTWQAVYKMTGGFDTAALLAVVILAAAWLLIRNIMSISMTRDIRQYGLLKTLGATGGQLAWMSALETARSAVRGCVAGGIVGGLLSVTVLPRLLSGMYLYGLGSISAASVFHPWLLGISILFVLLVAIAGAMPAWIRVIRMTPVEAAGYVSAGKKVSPAIRLGRRFRSRSLLRRMALRNLLRQPGRMAAAVLSLALGITVSLAAVVITTGMDRTHEIDSEHSDFSILSYASSMEAGNFPADTEFFPDSLKEQILGLEGISESRVEEGAFGKISAGEEVLREFVSETESQAEVLPVTIHAVDEDFLRQLDGFAREKGLTVDVDAVRGGAGALLLHQDLLSPALTKQGNRRIGEDFPVTDLEGKGGGNLVFAGYLNGSQKGFPKLDLAWNSPRMVYLLVSREGLERLGLPQQTFRVELNVERKTEPVLKVTLNQLLDAYNRQFEEENGRQVIPMLDPRTVTLTAKSDLLAQEAGYISSSRMVMGVLCAVLAVMGLVNYTNVTLTGLTVRRRELAVLESVGMTEKQGRKMLLWEGAFCWAAVALPVLAAGSALLYLAGRWMKERAAWFVFRYPLPEMTLCLALLAALCMSIPLLVCRRMRKESGGQ</sequence>
<evidence type="ECO:0000256" key="7">
    <source>
        <dbReference type="SAM" id="Phobius"/>
    </source>
</evidence>
<comment type="subcellular location">
    <subcellularLocation>
        <location evidence="1">Cell membrane</location>
        <topology evidence="1">Multi-pass membrane protein</topology>
    </subcellularLocation>
</comment>
<dbReference type="InterPro" id="IPR050250">
    <property type="entry name" value="Macrolide_Exporter_MacB"/>
</dbReference>
<evidence type="ECO:0000259" key="8">
    <source>
        <dbReference type="Pfam" id="PF02687"/>
    </source>
</evidence>
<dbReference type="GO" id="GO:0022857">
    <property type="term" value="F:transmembrane transporter activity"/>
    <property type="evidence" value="ECO:0007669"/>
    <property type="project" value="TreeGrafter"/>
</dbReference>
<dbReference type="GO" id="GO:0005886">
    <property type="term" value="C:plasma membrane"/>
    <property type="evidence" value="ECO:0007669"/>
    <property type="project" value="UniProtKB-SubCell"/>
</dbReference>
<feature type="transmembrane region" description="Helical" evidence="7">
    <location>
        <begin position="361"/>
        <end position="383"/>
    </location>
</feature>
<feature type="transmembrane region" description="Helical" evidence="7">
    <location>
        <begin position="434"/>
        <end position="454"/>
    </location>
</feature>
<evidence type="ECO:0000256" key="2">
    <source>
        <dbReference type="ARBA" id="ARBA00022475"/>
    </source>
</evidence>
<reference evidence="9" key="1">
    <citation type="submission" date="2020-10" db="EMBL/GenBank/DDBJ databases">
        <authorList>
            <person name="Gilroy R."/>
        </authorList>
    </citation>
    <scope>NUCLEOTIDE SEQUENCE</scope>
    <source>
        <strain evidence="9">ChiBcec2-4451</strain>
    </source>
</reference>